<proteinExistence type="predicted"/>
<accession>A0A0F9NBK9</accession>
<organism evidence="1">
    <name type="scientific">marine sediment metagenome</name>
    <dbReference type="NCBI Taxonomy" id="412755"/>
    <lineage>
        <taxon>unclassified sequences</taxon>
        <taxon>metagenomes</taxon>
        <taxon>ecological metagenomes</taxon>
    </lineage>
</organism>
<dbReference type="AlphaFoldDB" id="A0A0F9NBK9"/>
<reference evidence="1" key="1">
    <citation type="journal article" date="2015" name="Nature">
        <title>Complex archaea that bridge the gap between prokaryotes and eukaryotes.</title>
        <authorList>
            <person name="Spang A."/>
            <person name="Saw J.H."/>
            <person name="Jorgensen S.L."/>
            <person name="Zaremba-Niedzwiedzka K."/>
            <person name="Martijn J."/>
            <person name="Lind A.E."/>
            <person name="van Eijk R."/>
            <person name="Schleper C."/>
            <person name="Guy L."/>
            <person name="Ettema T.J."/>
        </authorList>
    </citation>
    <scope>NUCLEOTIDE SEQUENCE</scope>
</reference>
<evidence type="ECO:0000313" key="1">
    <source>
        <dbReference type="EMBL" id="KKN09322.1"/>
    </source>
</evidence>
<name>A0A0F9NBK9_9ZZZZ</name>
<gene>
    <name evidence="1" type="ORF">LCGC14_1047710</name>
</gene>
<dbReference type="EMBL" id="LAZR01004360">
    <property type="protein sequence ID" value="KKN09322.1"/>
    <property type="molecule type" value="Genomic_DNA"/>
</dbReference>
<protein>
    <submittedName>
        <fullName evidence="1">Uncharacterized protein</fullName>
    </submittedName>
</protein>
<sequence length="98" mass="11292">MAKVKTIKYSKSSKQNTERIDEVLHDLGRVFAYLDRENVGIGQFSKTANTTLHYTNDKQAGTSKAAFYPTTKWVGSRLCYLQNAIKKLERFQEQTKQQ</sequence>
<comment type="caution">
    <text evidence="1">The sequence shown here is derived from an EMBL/GenBank/DDBJ whole genome shotgun (WGS) entry which is preliminary data.</text>
</comment>